<accession>A0A4Q7YBF6</accession>
<dbReference type="InterPro" id="IPR001451">
    <property type="entry name" value="Hexapep"/>
</dbReference>
<dbReference type="RefSeq" id="WP_207225919.1">
    <property type="nucleotide sequence ID" value="NZ_POQT01000011.1"/>
</dbReference>
<protein>
    <submittedName>
        <fullName evidence="3">Acetyltransferase-like isoleucine patch superfamily enzyme</fullName>
    </submittedName>
</protein>
<evidence type="ECO:0000313" key="4">
    <source>
        <dbReference type="Proteomes" id="UP000292507"/>
    </source>
</evidence>
<comment type="caution">
    <text evidence="3">The sequence shown here is derived from an EMBL/GenBank/DDBJ whole genome shotgun (WGS) entry which is preliminary data.</text>
</comment>
<sequence length="381" mass="39902">MSLTVVLVADTRASAVEASLHALVPAVEQAEAALGAEVEVLVIDSSGRTDVAAFLRTVDGARVVPAEGVDRAGALSLALSGTTADVVWFGGTEACAAPTALAAMVQVALRVGGLVVASPDDPAPHVAAPADLLRRLWASAGEGADPAPELVRRARAEEVPVIPAPAAGLVRERVRRPLQEAGAVTGPGTYAGKNFVLQTYTPLDRVEMGAYCSIADQVSIVLPGGRLYDEEGAELQLTLRGHHREQTASTFPISILVPDEPYDLPPPGAVGERLVIGDDVWIGYGATVLGEVTVGTGSIVGSRALVVNDVPPYSVVGGVPARVLRKRFEDDVVERLMRVRWWDWPEVAVHGAHLWFLRPVAEFLDHFDPGSVGGAGSTPPS</sequence>
<dbReference type="Proteomes" id="UP000292507">
    <property type="component" value="Unassembled WGS sequence"/>
</dbReference>
<evidence type="ECO:0000313" key="3">
    <source>
        <dbReference type="EMBL" id="RZU34557.1"/>
    </source>
</evidence>
<evidence type="ECO:0000256" key="2">
    <source>
        <dbReference type="ARBA" id="ARBA00022737"/>
    </source>
</evidence>
<keyword evidence="4" id="KW-1185">Reference proteome</keyword>
<dbReference type="SUPFAM" id="SSF51161">
    <property type="entry name" value="Trimeric LpxA-like enzymes"/>
    <property type="match status" value="1"/>
</dbReference>
<keyword evidence="2" id="KW-0677">Repeat</keyword>
<dbReference type="PANTHER" id="PTHR43300:SF11">
    <property type="entry name" value="ACETYLTRANSFERASE RV3034C-RELATED"/>
    <property type="match status" value="1"/>
</dbReference>
<dbReference type="InterPro" id="IPR050179">
    <property type="entry name" value="Trans_hexapeptide_repeat"/>
</dbReference>
<name>A0A4Q7YBF6_9ACTN</name>
<dbReference type="Pfam" id="PF00132">
    <property type="entry name" value="Hexapep"/>
    <property type="match status" value="1"/>
</dbReference>
<dbReference type="InterPro" id="IPR011004">
    <property type="entry name" value="Trimer_LpxA-like_sf"/>
</dbReference>
<evidence type="ECO:0000256" key="1">
    <source>
        <dbReference type="ARBA" id="ARBA00022679"/>
    </source>
</evidence>
<dbReference type="EMBL" id="SHKV01000001">
    <property type="protein sequence ID" value="RZU34557.1"/>
    <property type="molecule type" value="Genomic_DNA"/>
</dbReference>
<dbReference type="Gene3D" id="2.160.10.10">
    <property type="entry name" value="Hexapeptide repeat proteins"/>
    <property type="match status" value="1"/>
</dbReference>
<keyword evidence="1 3" id="KW-0808">Transferase</keyword>
<dbReference type="InterPro" id="IPR018357">
    <property type="entry name" value="Hexapep_transf_CS"/>
</dbReference>
<reference evidence="3 4" key="1">
    <citation type="submission" date="2019-02" db="EMBL/GenBank/DDBJ databases">
        <title>Sequencing the genomes of 1000 actinobacteria strains.</title>
        <authorList>
            <person name="Klenk H.-P."/>
        </authorList>
    </citation>
    <scope>NUCLEOTIDE SEQUENCE [LARGE SCALE GENOMIC DNA]</scope>
    <source>
        <strain evidence="3 4">DSM 44509</strain>
    </source>
</reference>
<dbReference type="GO" id="GO:0016740">
    <property type="term" value="F:transferase activity"/>
    <property type="evidence" value="ECO:0007669"/>
    <property type="project" value="UniProtKB-KW"/>
</dbReference>
<gene>
    <name evidence="3" type="ORF">BKA19_4329</name>
</gene>
<dbReference type="PANTHER" id="PTHR43300">
    <property type="entry name" value="ACETYLTRANSFERASE"/>
    <property type="match status" value="1"/>
</dbReference>
<dbReference type="AlphaFoldDB" id="A0A4Q7YBF6"/>
<organism evidence="3 4">
    <name type="scientific">Blastococcus saxobsidens</name>
    <dbReference type="NCBI Taxonomy" id="138336"/>
    <lineage>
        <taxon>Bacteria</taxon>
        <taxon>Bacillati</taxon>
        <taxon>Actinomycetota</taxon>
        <taxon>Actinomycetes</taxon>
        <taxon>Geodermatophilales</taxon>
        <taxon>Geodermatophilaceae</taxon>
        <taxon>Blastococcus</taxon>
    </lineage>
</organism>
<dbReference type="PROSITE" id="PS00101">
    <property type="entry name" value="HEXAPEP_TRANSFERASES"/>
    <property type="match status" value="1"/>
</dbReference>
<proteinExistence type="predicted"/>
<dbReference type="CDD" id="cd03349">
    <property type="entry name" value="LbH_XAT"/>
    <property type="match status" value="1"/>
</dbReference>